<dbReference type="EMBL" id="MU826859">
    <property type="protein sequence ID" value="KAJ7370680.1"/>
    <property type="molecule type" value="Genomic_DNA"/>
</dbReference>
<reference evidence="1" key="1">
    <citation type="submission" date="2023-01" db="EMBL/GenBank/DDBJ databases">
        <title>Genome assembly of the deep-sea coral Lophelia pertusa.</title>
        <authorList>
            <person name="Herrera S."/>
            <person name="Cordes E."/>
        </authorList>
    </citation>
    <scope>NUCLEOTIDE SEQUENCE</scope>
    <source>
        <strain evidence="1">USNM1676648</strain>
        <tissue evidence="1">Polyp</tissue>
    </source>
</reference>
<organism evidence="1 2">
    <name type="scientific">Desmophyllum pertusum</name>
    <dbReference type="NCBI Taxonomy" id="174260"/>
    <lineage>
        <taxon>Eukaryota</taxon>
        <taxon>Metazoa</taxon>
        <taxon>Cnidaria</taxon>
        <taxon>Anthozoa</taxon>
        <taxon>Hexacorallia</taxon>
        <taxon>Scleractinia</taxon>
        <taxon>Caryophylliina</taxon>
        <taxon>Caryophylliidae</taxon>
        <taxon>Desmophyllum</taxon>
    </lineage>
</organism>
<gene>
    <name evidence="1" type="ORF">OS493_030796</name>
</gene>
<accession>A0A9X0CPA7</accession>
<protein>
    <submittedName>
        <fullName evidence="1">Uncharacterized protein</fullName>
    </submittedName>
</protein>
<dbReference type="Proteomes" id="UP001163046">
    <property type="component" value="Unassembled WGS sequence"/>
</dbReference>
<keyword evidence="2" id="KW-1185">Reference proteome</keyword>
<dbReference type="AlphaFoldDB" id="A0A9X0CPA7"/>
<proteinExistence type="predicted"/>
<comment type="caution">
    <text evidence="1">The sequence shown here is derived from an EMBL/GenBank/DDBJ whole genome shotgun (WGS) entry which is preliminary data.</text>
</comment>
<evidence type="ECO:0000313" key="2">
    <source>
        <dbReference type="Proteomes" id="UP001163046"/>
    </source>
</evidence>
<evidence type="ECO:0000313" key="1">
    <source>
        <dbReference type="EMBL" id="KAJ7370680.1"/>
    </source>
</evidence>
<sequence>MEDNSLNSWSAMPERSAVHFVSGFSVTVLEQIIKILDSALEPNTPDDQSLQENLESLREEKEYWKYFMEVDEWNRDTIREVETTWRKRYSAGNLFVTMTKSPIFLYFAIIRHDIEALS</sequence>
<name>A0A9X0CPA7_9CNID</name>